<organism evidence="1 2">
    <name type="scientific">Thanatephorus cucumeris (strain AG1-IB / isolate 7/3/14)</name>
    <name type="common">Lettuce bottom rot fungus</name>
    <name type="synonym">Rhizoctonia solani</name>
    <dbReference type="NCBI Taxonomy" id="1108050"/>
    <lineage>
        <taxon>Eukaryota</taxon>
        <taxon>Fungi</taxon>
        <taxon>Dikarya</taxon>
        <taxon>Basidiomycota</taxon>
        <taxon>Agaricomycotina</taxon>
        <taxon>Agaricomycetes</taxon>
        <taxon>Cantharellales</taxon>
        <taxon>Ceratobasidiaceae</taxon>
        <taxon>Rhizoctonia</taxon>
        <taxon>Rhizoctonia solani AG-1</taxon>
    </lineage>
</organism>
<protein>
    <submittedName>
        <fullName evidence="1">Uncharacterized protein</fullName>
    </submittedName>
</protein>
<name>A0A0B7F9C2_THACB</name>
<dbReference type="AlphaFoldDB" id="A0A0B7F9C2"/>
<proteinExistence type="predicted"/>
<dbReference type="EMBL" id="LN679277">
    <property type="protein sequence ID" value="CEL54656.1"/>
    <property type="molecule type" value="Genomic_DNA"/>
</dbReference>
<accession>A0A0B7F9C2</accession>
<keyword evidence="2" id="KW-1185">Reference proteome</keyword>
<reference evidence="1 2" key="1">
    <citation type="submission" date="2014-11" db="EMBL/GenBank/DDBJ databases">
        <authorList>
            <person name="Wibberg Daniel"/>
        </authorList>
    </citation>
    <scope>NUCLEOTIDE SEQUENCE [LARGE SCALE GENOMIC DNA]</scope>
    <source>
        <strain evidence="1">Rhizoctonia solani AG1-IB 7/3/14</strain>
    </source>
</reference>
<evidence type="ECO:0000313" key="2">
    <source>
        <dbReference type="Proteomes" id="UP000059188"/>
    </source>
</evidence>
<sequence length="67" mass="7588">MNLRFRWSVVIEELQTCCLTKGNNANSVSLSSSRVELSKRRLVDPEQIVPKATILLINSTLPYFYSG</sequence>
<dbReference type="Proteomes" id="UP000059188">
    <property type="component" value="Unassembled WGS sequence"/>
</dbReference>
<gene>
    <name evidence="1" type="ORF">RSOLAG1IB_11747</name>
</gene>
<evidence type="ECO:0000313" key="1">
    <source>
        <dbReference type="EMBL" id="CEL54656.1"/>
    </source>
</evidence>